<dbReference type="InterPro" id="IPR016162">
    <property type="entry name" value="Ald_DH_N"/>
</dbReference>
<accession>A0A1B8GN64</accession>
<evidence type="ECO:0000256" key="1">
    <source>
        <dbReference type="ARBA" id="ARBA00009986"/>
    </source>
</evidence>
<evidence type="ECO:0000256" key="2">
    <source>
        <dbReference type="ARBA" id="ARBA00022746"/>
    </source>
</evidence>
<dbReference type="InterPro" id="IPR015590">
    <property type="entry name" value="Aldehyde_DH_dom"/>
</dbReference>
<dbReference type="GO" id="GO:0005737">
    <property type="term" value="C:cytoplasm"/>
    <property type="evidence" value="ECO:0007669"/>
    <property type="project" value="TreeGrafter"/>
</dbReference>
<evidence type="ECO:0000256" key="3">
    <source>
        <dbReference type="ARBA" id="ARBA00023002"/>
    </source>
</evidence>
<dbReference type="RefSeq" id="XP_018130989.1">
    <property type="nucleotide sequence ID" value="XM_018274181.2"/>
</dbReference>
<sequence length="540" mass="59098">MAPQAQAPVKLDAFENTPIENLPSIAAGVRLAYVSQKTRPIAWRIQQLRKLYWGLVDLTPDFLEALKLDVGKSVYESQVTELEWCKNDIVFVTKNLEKWAQDESPPDITLPNKFMSPVIRKQPLGAVLVIGCWNFPIQLSIGPFIGAIAAGCTAVLKPSEISPASAMVLKKLIEKLDSDCFAVANGGKDETTVLLNEKWDKIFYTGNSVVGTIIAKKAAETLTPIALELGGRNPAFVTRNTDLRLAARRLLWGKHINAGQVCISQNYTMVDADVCDEFIQQLRVANKEYYPNGAKASPDFGRIVSDHHFARIKKMLDSTQGKIVIGGATDAADRFIEPTVVLVKDQNDSLITEESFGPLLPVLAVANLDEAIRIANEVHSTPLGLYAFGNKEEVNRILAATTSGGATIGDALFHASIPTLAFGGVGDSGQGSYRGKASFDCFSHRRPITRTPGWMEKLLDIRYPPYSGKLQKMIATSAVKPNFDRQLRTKYGITDYLRAAFLLGGSGVKEGFTRWVLFVLIAAIAKKGIDSRGGLPNYLR</sequence>
<keyword evidence="3 5" id="KW-0560">Oxidoreductase</keyword>
<dbReference type="FunFam" id="3.40.309.10:FF:000025">
    <property type="entry name" value="Aldehyde dehydrogenase"/>
    <property type="match status" value="1"/>
</dbReference>
<keyword evidence="4" id="KW-0520">NAD</keyword>
<keyword evidence="9" id="KW-1185">Reference proteome</keyword>
<feature type="domain" description="Aldehyde dehydrogenase" evidence="7">
    <location>
        <begin position="36"/>
        <end position="444"/>
    </location>
</feature>
<dbReference type="Gene3D" id="3.40.605.10">
    <property type="entry name" value="Aldehyde Dehydrogenase, Chain A, domain 1"/>
    <property type="match status" value="1"/>
</dbReference>
<evidence type="ECO:0000256" key="6">
    <source>
        <dbReference type="PIRSR" id="PIRSR036492-1"/>
    </source>
</evidence>
<organism evidence="8 9">
    <name type="scientific">Pseudogymnoascus verrucosus</name>
    <dbReference type="NCBI Taxonomy" id="342668"/>
    <lineage>
        <taxon>Eukaryota</taxon>
        <taxon>Fungi</taxon>
        <taxon>Dikarya</taxon>
        <taxon>Ascomycota</taxon>
        <taxon>Pezizomycotina</taxon>
        <taxon>Leotiomycetes</taxon>
        <taxon>Thelebolales</taxon>
        <taxon>Thelebolaceae</taxon>
        <taxon>Pseudogymnoascus</taxon>
    </lineage>
</organism>
<dbReference type="SUPFAM" id="SSF53720">
    <property type="entry name" value="ALDH-like"/>
    <property type="match status" value="1"/>
</dbReference>
<dbReference type="InterPro" id="IPR016163">
    <property type="entry name" value="Ald_DH_C"/>
</dbReference>
<evidence type="ECO:0000256" key="4">
    <source>
        <dbReference type="ARBA" id="ARBA00023027"/>
    </source>
</evidence>
<dbReference type="FunFam" id="3.40.605.10:FF:000004">
    <property type="entry name" value="Aldehyde dehydrogenase"/>
    <property type="match status" value="1"/>
</dbReference>
<reference evidence="8 9" key="1">
    <citation type="submission" date="2016-03" db="EMBL/GenBank/DDBJ databases">
        <title>Comparative genomics of Pseudogymnoascus destructans, the fungus causing white-nose syndrome of bats.</title>
        <authorList>
            <person name="Palmer J.M."/>
            <person name="Drees K.P."/>
            <person name="Foster J.T."/>
            <person name="Lindner D.L."/>
        </authorList>
    </citation>
    <scope>NUCLEOTIDE SEQUENCE [LARGE SCALE GENOMIC DNA]</scope>
    <source>
        <strain evidence="8 9">UAMH 10579</strain>
    </source>
</reference>
<feature type="active site" evidence="6">
    <location>
        <position position="262"/>
    </location>
</feature>
<dbReference type="GeneID" id="28838098"/>
<evidence type="ECO:0000313" key="9">
    <source>
        <dbReference type="Proteomes" id="UP000091956"/>
    </source>
</evidence>
<dbReference type="Gene3D" id="3.40.309.10">
    <property type="entry name" value="Aldehyde Dehydrogenase, Chain A, domain 2"/>
    <property type="match status" value="1"/>
</dbReference>
<dbReference type="InterPro" id="IPR012394">
    <property type="entry name" value="Aldehyde_DH_NAD(P)"/>
</dbReference>
<evidence type="ECO:0000259" key="7">
    <source>
        <dbReference type="Pfam" id="PF00171"/>
    </source>
</evidence>
<keyword evidence="2" id="KW-0125">Carotenoid biosynthesis</keyword>
<dbReference type="AlphaFoldDB" id="A0A1B8GN64"/>
<feature type="active site" evidence="6">
    <location>
        <position position="228"/>
    </location>
</feature>
<dbReference type="GO" id="GO:0004029">
    <property type="term" value="F:aldehyde dehydrogenase (NAD+) activity"/>
    <property type="evidence" value="ECO:0007669"/>
    <property type="project" value="TreeGrafter"/>
</dbReference>
<dbReference type="PANTHER" id="PTHR43570">
    <property type="entry name" value="ALDEHYDE DEHYDROGENASE"/>
    <property type="match status" value="1"/>
</dbReference>
<dbReference type="PANTHER" id="PTHR43570:SF11">
    <property type="entry name" value="ALDEHYDE DEHYDROGENASE"/>
    <property type="match status" value="1"/>
</dbReference>
<dbReference type="EMBL" id="KV460223">
    <property type="protein sequence ID" value="OBT97256.1"/>
    <property type="molecule type" value="Genomic_DNA"/>
</dbReference>
<protein>
    <recommendedName>
        <fullName evidence="5">Aldehyde dehydrogenase</fullName>
    </recommendedName>
</protein>
<dbReference type="Pfam" id="PF00171">
    <property type="entry name" value="Aldedh"/>
    <property type="match status" value="1"/>
</dbReference>
<proteinExistence type="inferred from homology"/>
<gene>
    <name evidence="8" type="ORF">VE01_04712</name>
</gene>
<dbReference type="GO" id="GO:0006081">
    <property type="term" value="P:aldehyde metabolic process"/>
    <property type="evidence" value="ECO:0007669"/>
    <property type="project" value="InterPro"/>
</dbReference>
<dbReference type="GO" id="GO:0016117">
    <property type="term" value="P:carotenoid biosynthetic process"/>
    <property type="evidence" value="ECO:0007669"/>
    <property type="project" value="UniProtKB-KW"/>
</dbReference>
<comment type="similarity">
    <text evidence="1 5">Belongs to the aldehyde dehydrogenase family.</text>
</comment>
<reference evidence="9" key="2">
    <citation type="journal article" date="2018" name="Nat. Commun.">
        <title>Extreme sensitivity to ultraviolet light in the fungal pathogen causing white-nose syndrome of bats.</title>
        <authorList>
            <person name="Palmer J.M."/>
            <person name="Drees K.P."/>
            <person name="Foster J.T."/>
            <person name="Lindner D.L."/>
        </authorList>
    </citation>
    <scope>NUCLEOTIDE SEQUENCE [LARGE SCALE GENOMIC DNA]</scope>
    <source>
        <strain evidence="9">UAMH 10579</strain>
    </source>
</reference>
<name>A0A1B8GN64_9PEZI</name>
<evidence type="ECO:0000313" key="8">
    <source>
        <dbReference type="EMBL" id="OBT97256.1"/>
    </source>
</evidence>
<dbReference type="InterPro" id="IPR016161">
    <property type="entry name" value="Ald_DH/histidinol_DH"/>
</dbReference>
<dbReference type="PIRSF" id="PIRSF036492">
    <property type="entry name" value="ALDH"/>
    <property type="match status" value="1"/>
</dbReference>
<dbReference type="CDD" id="cd07135">
    <property type="entry name" value="ALDH_F14-YMR110C"/>
    <property type="match status" value="1"/>
</dbReference>
<dbReference type="STRING" id="342668.A0A1B8GN64"/>
<evidence type="ECO:0000256" key="5">
    <source>
        <dbReference type="PIRNR" id="PIRNR036492"/>
    </source>
</evidence>
<dbReference type="Proteomes" id="UP000091956">
    <property type="component" value="Unassembled WGS sequence"/>
</dbReference>
<dbReference type="OrthoDB" id="440325at2759"/>